<name>A0A151IIQ2_9HYME</name>
<dbReference type="Proteomes" id="UP000078542">
    <property type="component" value="Unassembled WGS sequence"/>
</dbReference>
<keyword evidence="2" id="KW-1185">Reference proteome</keyword>
<reference evidence="1 2" key="1">
    <citation type="submission" date="2016-03" db="EMBL/GenBank/DDBJ databases">
        <title>Cyphomyrmex costatus WGS genome.</title>
        <authorList>
            <person name="Nygaard S."/>
            <person name="Hu H."/>
            <person name="Boomsma J."/>
            <person name="Zhang G."/>
        </authorList>
    </citation>
    <scope>NUCLEOTIDE SEQUENCE [LARGE SCALE GENOMIC DNA]</scope>
    <source>
        <strain evidence="1">MS0001</strain>
        <tissue evidence="1">Whole body</tissue>
    </source>
</reference>
<proteinExistence type="predicted"/>
<organism evidence="1 2">
    <name type="scientific">Cyphomyrmex costatus</name>
    <dbReference type="NCBI Taxonomy" id="456900"/>
    <lineage>
        <taxon>Eukaryota</taxon>
        <taxon>Metazoa</taxon>
        <taxon>Ecdysozoa</taxon>
        <taxon>Arthropoda</taxon>
        <taxon>Hexapoda</taxon>
        <taxon>Insecta</taxon>
        <taxon>Pterygota</taxon>
        <taxon>Neoptera</taxon>
        <taxon>Endopterygota</taxon>
        <taxon>Hymenoptera</taxon>
        <taxon>Apocrita</taxon>
        <taxon>Aculeata</taxon>
        <taxon>Formicoidea</taxon>
        <taxon>Formicidae</taxon>
        <taxon>Myrmicinae</taxon>
        <taxon>Cyphomyrmex</taxon>
    </lineage>
</organism>
<protein>
    <submittedName>
        <fullName evidence="1">Uncharacterized protein</fullName>
    </submittedName>
</protein>
<evidence type="ECO:0000313" key="1">
    <source>
        <dbReference type="EMBL" id="KYN02531.1"/>
    </source>
</evidence>
<dbReference type="EMBL" id="KQ977468">
    <property type="protein sequence ID" value="KYN02531.1"/>
    <property type="molecule type" value="Genomic_DNA"/>
</dbReference>
<accession>A0A151IIQ2</accession>
<evidence type="ECO:0000313" key="2">
    <source>
        <dbReference type="Proteomes" id="UP000078542"/>
    </source>
</evidence>
<sequence length="188" mass="22037">MCEQSCRRRKFAEKGCVDILIIRVREVHGYRVVKNVIIDKERIGNWSDRKKQKAYNQVVAQWTNLGNQSEYGYYCTQSTTGIKFMQFWSLDIITIKLRHSCRCIEMNTYSGTRAEVVVVIDKNASGYKRERDPAIKKLLHDKCDDTCSECEKCRSVYLYNDKVLDLYDIVNVKRWCSACKRITCKCAE</sequence>
<gene>
    <name evidence="1" type="ORF">ALC62_06649</name>
</gene>
<dbReference type="AlphaFoldDB" id="A0A151IIQ2"/>